<evidence type="ECO:0000313" key="1">
    <source>
        <dbReference type="EMBL" id="KAK4414620.1"/>
    </source>
</evidence>
<dbReference type="Proteomes" id="UP001293254">
    <property type="component" value="Unassembled WGS sequence"/>
</dbReference>
<keyword evidence="2" id="KW-1185">Reference proteome</keyword>
<sequence>MNKLNADAQPFVPASQRARVRARAPEEERSLFMTFSNGSPLMWQEIHQHFTSEYGNCVDYVYVHKRENRDPEFGRIIFTRGDLPRIIMGDEEVVRILIGNKPIWLKKYVPQDRRNNESADQ</sequence>
<accession>A0AAE2CAC4</accession>
<dbReference type="EMBL" id="JACGWO010000012">
    <property type="protein sequence ID" value="KAK4414620.1"/>
    <property type="molecule type" value="Genomic_DNA"/>
</dbReference>
<protein>
    <submittedName>
        <fullName evidence="1">Uncharacterized protein</fullName>
    </submittedName>
</protein>
<reference evidence="1" key="2">
    <citation type="journal article" date="2024" name="Plant">
        <title>Genomic evolution and insights into agronomic trait innovations of Sesamum species.</title>
        <authorList>
            <person name="Miao H."/>
            <person name="Wang L."/>
            <person name="Qu L."/>
            <person name="Liu H."/>
            <person name="Sun Y."/>
            <person name="Le M."/>
            <person name="Wang Q."/>
            <person name="Wei S."/>
            <person name="Zheng Y."/>
            <person name="Lin W."/>
            <person name="Duan Y."/>
            <person name="Cao H."/>
            <person name="Xiong S."/>
            <person name="Wang X."/>
            <person name="Wei L."/>
            <person name="Li C."/>
            <person name="Ma Q."/>
            <person name="Ju M."/>
            <person name="Zhao R."/>
            <person name="Li G."/>
            <person name="Mu C."/>
            <person name="Tian Q."/>
            <person name="Mei H."/>
            <person name="Zhang T."/>
            <person name="Gao T."/>
            <person name="Zhang H."/>
        </authorList>
    </citation>
    <scope>NUCLEOTIDE SEQUENCE</scope>
    <source>
        <strain evidence="1">3651</strain>
    </source>
</reference>
<evidence type="ECO:0000313" key="2">
    <source>
        <dbReference type="Proteomes" id="UP001293254"/>
    </source>
</evidence>
<gene>
    <name evidence="1" type="ORF">Salat_2875000</name>
</gene>
<proteinExistence type="predicted"/>
<comment type="caution">
    <text evidence="1">The sequence shown here is derived from an EMBL/GenBank/DDBJ whole genome shotgun (WGS) entry which is preliminary data.</text>
</comment>
<name>A0AAE2CAC4_9LAMI</name>
<dbReference type="PANTHER" id="PTHR33527:SF45">
    <property type="entry name" value="RRM DOMAIN-CONTAINING PROTEIN"/>
    <property type="match status" value="1"/>
</dbReference>
<dbReference type="PANTHER" id="PTHR33527">
    <property type="entry name" value="OS07G0274300 PROTEIN"/>
    <property type="match status" value="1"/>
</dbReference>
<organism evidence="1 2">
    <name type="scientific">Sesamum alatum</name>
    <dbReference type="NCBI Taxonomy" id="300844"/>
    <lineage>
        <taxon>Eukaryota</taxon>
        <taxon>Viridiplantae</taxon>
        <taxon>Streptophyta</taxon>
        <taxon>Embryophyta</taxon>
        <taxon>Tracheophyta</taxon>
        <taxon>Spermatophyta</taxon>
        <taxon>Magnoliopsida</taxon>
        <taxon>eudicotyledons</taxon>
        <taxon>Gunneridae</taxon>
        <taxon>Pentapetalae</taxon>
        <taxon>asterids</taxon>
        <taxon>lamiids</taxon>
        <taxon>Lamiales</taxon>
        <taxon>Pedaliaceae</taxon>
        <taxon>Sesamum</taxon>
    </lineage>
</organism>
<dbReference type="AlphaFoldDB" id="A0AAE2CAC4"/>
<reference evidence="1" key="1">
    <citation type="submission" date="2020-06" db="EMBL/GenBank/DDBJ databases">
        <authorList>
            <person name="Li T."/>
            <person name="Hu X."/>
            <person name="Zhang T."/>
            <person name="Song X."/>
            <person name="Zhang H."/>
            <person name="Dai N."/>
            <person name="Sheng W."/>
            <person name="Hou X."/>
            <person name="Wei L."/>
        </authorList>
    </citation>
    <scope>NUCLEOTIDE SEQUENCE</scope>
    <source>
        <strain evidence="1">3651</strain>
        <tissue evidence="1">Leaf</tissue>
    </source>
</reference>